<dbReference type="CDD" id="cd00118">
    <property type="entry name" value="LysM"/>
    <property type="match status" value="3"/>
</dbReference>
<evidence type="ECO:0000313" key="6">
    <source>
        <dbReference type="Proteomes" id="UP000245533"/>
    </source>
</evidence>
<dbReference type="InterPro" id="IPR008258">
    <property type="entry name" value="Transglycosylase_SLT_dom_1"/>
</dbReference>
<dbReference type="Gene3D" id="1.10.530.10">
    <property type="match status" value="1"/>
</dbReference>
<dbReference type="Pfam" id="PF01464">
    <property type="entry name" value="SLT"/>
    <property type="match status" value="1"/>
</dbReference>
<keyword evidence="6" id="KW-1185">Reference proteome</keyword>
<dbReference type="SMART" id="SM00257">
    <property type="entry name" value="LysM"/>
    <property type="match status" value="3"/>
</dbReference>
<dbReference type="InterPro" id="IPR000189">
    <property type="entry name" value="Transglyc_AS"/>
</dbReference>
<evidence type="ECO:0000256" key="1">
    <source>
        <dbReference type="ARBA" id="ARBA00007734"/>
    </source>
</evidence>
<dbReference type="RefSeq" id="WP_109648057.1">
    <property type="nucleotide sequence ID" value="NZ_QGGB01000011.1"/>
</dbReference>
<dbReference type="InterPro" id="IPR023346">
    <property type="entry name" value="Lysozyme-like_dom_sf"/>
</dbReference>
<feature type="compositionally biased region" description="Polar residues" evidence="2">
    <location>
        <begin position="515"/>
        <end position="524"/>
    </location>
</feature>
<feature type="signal peptide" evidence="3">
    <location>
        <begin position="1"/>
        <end position="18"/>
    </location>
</feature>
<feature type="domain" description="LysM" evidence="4">
    <location>
        <begin position="616"/>
        <end position="659"/>
    </location>
</feature>
<sequence>MKPAILIIFFCLSFQALSAQSSSQQTRTVVPVKLLPYANPLTESKEDAQIQEERSLPDDIDKELLRRISDTYRLHVLAIDAQIQGDLVQAEEYINEAFASIQGMMDDYPELQGNRRFAELYRSVMAEHSEFYGITESRTETEGDIFEIREELFSDNDDWITEGYVLPENLTINQLEVPLIQNQHVNRHLMYYTLRRPDVMERWLERSEHYFPMMREIFEDEGVPTELIHLSMIESGLVPTARSWASAVGLWQFIRATGAVYGLEVNWWIDERRDPIKATRAAAQHLGDLYDIWGDWHLALANYNLSPRGLRRAIRAAGGVEDYWAAYPYLPRETRGYVPGYIAATMIAMNPEEFGFDKPSGVEPYTYEVTEVDGLMPLEDLADAAGISIRELRDMNPELLRWATPPGGKYPLKLPVGVKEDFLIAYQEIPKENRASEVAMHTVSRGETLGYIARRYGTSVRALFDSNDGLSSTIYPGQTIVVPVAPGSREQIAADRPSNRGSSRSQSQRRPQVQAPANTTGMTYTVKSGDTIGHIAEWFDVRAWQIRAWNNVTNTIRVGQRLTVYVSNNRVEFFSQVEDLTFAQKQELERRQRSGENIYALRFDGAGSGSGSGDSIRYTVRRNDTLSNIASRHGVSVADIQRDNNLRGTTIYAGQTLTIRRR</sequence>
<feature type="region of interest" description="Disordered" evidence="2">
    <location>
        <begin position="491"/>
        <end position="524"/>
    </location>
</feature>
<dbReference type="InterPro" id="IPR018392">
    <property type="entry name" value="LysM"/>
</dbReference>
<comment type="caution">
    <text evidence="5">The sequence shown here is derived from an EMBL/GenBank/DDBJ whole genome shotgun (WGS) entry which is preliminary data.</text>
</comment>
<dbReference type="OrthoDB" id="9815002at2"/>
<evidence type="ECO:0000256" key="3">
    <source>
        <dbReference type="SAM" id="SignalP"/>
    </source>
</evidence>
<dbReference type="AlphaFoldDB" id="A0A316TPM5"/>
<keyword evidence="3" id="KW-0732">Signal</keyword>
<dbReference type="Gene3D" id="3.10.350.10">
    <property type="entry name" value="LysM domain"/>
    <property type="match status" value="3"/>
</dbReference>
<dbReference type="PROSITE" id="PS00922">
    <property type="entry name" value="TRANSGLYCOSYLASE"/>
    <property type="match status" value="1"/>
</dbReference>
<dbReference type="EMBL" id="QGGB01000011">
    <property type="protein sequence ID" value="PWN05149.1"/>
    <property type="molecule type" value="Genomic_DNA"/>
</dbReference>
<dbReference type="GO" id="GO:0016020">
    <property type="term" value="C:membrane"/>
    <property type="evidence" value="ECO:0007669"/>
    <property type="project" value="InterPro"/>
</dbReference>
<dbReference type="PROSITE" id="PS51782">
    <property type="entry name" value="LYSM"/>
    <property type="match status" value="3"/>
</dbReference>
<feature type="domain" description="LysM" evidence="4">
    <location>
        <begin position="522"/>
        <end position="566"/>
    </location>
</feature>
<feature type="domain" description="LysM" evidence="4">
    <location>
        <begin position="439"/>
        <end position="482"/>
    </location>
</feature>
<dbReference type="SUPFAM" id="SSF54106">
    <property type="entry name" value="LysM domain"/>
    <property type="match status" value="3"/>
</dbReference>
<reference evidence="5 6" key="1">
    <citation type="submission" date="2018-05" db="EMBL/GenBank/DDBJ databases">
        <title>Rhodohalobacter halophilus gen. nov., sp. nov., a moderately halophilic member of the family Balneolaceae.</title>
        <authorList>
            <person name="Liu Z.-W."/>
        </authorList>
    </citation>
    <scope>NUCLEOTIDE SEQUENCE [LARGE SCALE GENOMIC DNA]</scope>
    <source>
        <strain evidence="5 6">8A47</strain>
    </source>
</reference>
<dbReference type="GO" id="GO:0000270">
    <property type="term" value="P:peptidoglycan metabolic process"/>
    <property type="evidence" value="ECO:0007669"/>
    <property type="project" value="InterPro"/>
</dbReference>
<proteinExistence type="inferred from homology"/>
<dbReference type="SUPFAM" id="SSF53955">
    <property type="entry name" value="Lysozyme-like"/>
    <property type="match status" value="1"/>
</dbReference>
<gene>
    <name evidence="5" type="ORF">DDZ15_15595</name>
</gene>
<accession>A0A316TPM5</accession>
<comment type="similarity">
    <text evidence="1">Belongs to the transglycosylase Slt family.</text>
</comment>
<evidence type="ECO:0000313" key="5">
    <source>
        <dbReference type="EMBL" id="PWN05149.1"/>
    </source>
</evidence>
<dbReference type="PANTHER" id="PTHR33734:SF22">
    <property type="entry name" value="MEMBRANE-BOUND LYTIC MUREIN TRANSGLYCOSYLASE D"/>
    <property type="match status" value="1"/>
</dbReference>
<dbReference type="InterPro" id="IPR036779">
    <property type="entry name" value="LysM_dom_sf"/>
</dbReference>
<feature type="compositionally biased region" description="Low complexity" evidence="2">
    <location>
        <begin position="499"/>
        <end position="514"/>
    </location>
</feature>
<dbReference type="CDD" id="cd16894">
    <property type="entry name" value="MltD-like"/>
    <property type="match status" value="1"/>
</dbReference>
<dbReference type="PANTHER" id="PTHR33734">
    <property type="entry name" value="LYSM DOMAIN-CONTAINING GPI-ANCHORED PROTEIN 2"/>
    <property type="match status" value="1"/>
</dbReference>
<evidence type="ECO:0000259" key="4">
    <source>
        <dbReference type="PROSITE" id="PS51782"/>
    </source>
</evidence>
<evidence type="ECO:0000256" key="2">
    <source>
        <dbReference type="SAM" id="MobiDB-lite"/>
    </source>
</evidence>
<feature type="chain" id="PRO_5016389529" evidence="3">
    <location>
        <begin position="19"/>
        <end position="662"/>
    </location>
</feature>
<dbReference type="GO" id="GO:0008932">
    <property type="term" value="F:lytic endotransglycosylase activity"/>
    <property type="evidence" value="ECO:0007669"/>
    <property type="project" value="TreeGrafter"/>
</dbReference>
<protein>
    <submittedName>
        <fullName evidence="5">Lytic transglycosylase</fullName>
    </submittedName>
</protein>
<name>A0A316TPM5_9BACT</name>
<dbReference type="Proteomes" id="UP000245533">
    <property type="component" value="Unassembled WGS sequence"/>
</dbReference>
<organism evidence="5 6">
    <name type="scientific">Rhodohalobacter mucosus</name>
    <dbReference type="NCBI Taxonomy" id="2079485"/>
    <lineage>
        <taxon>Bacteria</taxon>
        <taxon>Pseudomonadati</taxon>
        <taxon>Balneolota</taxon>
        <taxon>Balneolia</taxon>
        <taxon>Balneolales</taxon>
        <taxon>Balneolaceae</taxon>
        <taxon>Rhodohalobacter</taxon>
    </lineage>
</organism>
<dbReference type="Pfam" id="PF01476">
    <property type="entry name" value="LysM"/>
    <property type="match status" value="3"/>
</dbReference>